<dbReference type="CDD" id="cd00130">
    <property type="entry name" value="PAS"/>
    <property type="match status" value="2"/>
</dbReference>
<dbReference type="Gene3D" id="3.30.565.10">
    <property type="entry name" value="Histidine kinase-like ATPase, C-terminal domain"/>
    <property type="match status" value="1"/>
</dbReference>
<evidence type="ECO:0000256" key="6">
    <source>
        <dbReference type="ARBA" id="ARBA00022692"/>
    </source>
</evidence>
<evidence type="ECO:0000256" key="13">
    <source>
        <dbReference type="ARBA" id="ARBA00023136"/>
    </source>
</evidence>
<dbReference type="PROSITE" id="PS50113">
    <property type="entry name" value="PAC"/>
    <property type="match status" value="1"/>
</dbReference>
<feature type="region of interest" description="Disordered" evidence="14">
    <location>
        <begin position="1"/>
        <end position="26"/>
    </location>
</feature>
<dbReference type="Gene3D" id="2.10.70.100">
    <property type="match status" value="1"/>
</dbReference>
<comment type="subcellular location">
    <subcellularLocation>
        <location evidence="2">Membrane</location>
        <topology evidence="2">Multi-pass membrane protein</topology>
    </subcellularLocation>
</comment>
<evidence type="ECO:0000256" key="9">
    <source>
        <dbReference type="ARBA" id="ARBA00022777"/>
    </source>
</evidence>
<dbReference type="InterPro" id="IPR035965">
    <property type="entry name" value="PAS-like_dom_sf"/>
</dbReference>
<dbReference type="InterPro" id="IPR001610">
    <property type="entry name" value="PAC"/>
</dbReference>
<dbReference type="InterPro" id="IPR004358">
    <property type="entry name" value="Sig_transdc_His_kin-like_C"/>
</dbReference>
<evidence type="ECO:0000256" key="1">
    <source>
        <dbReference type="ARBA" id="ARBA00000085"/>
    </source>
</evidence>
<dbReference type="Pfam" id="PF02518">
    <property type="entry name" value="HATPase_c"/>
    <property type="match status" value="1"/>
</dbReference>
<dbReference type="OrthoDB" id="9789238at2"/>
<dbReference type="GO" id="GO:0042802">
    <property type="term" value="F:identical protein binding"/>
    <property type="evidence" value="ECO:0007669"/>
    <property type="project" value="UniProtKB-ARBA"/>
</dbReference>
<evidence type="ECO:0000256" key="10">
    <source>
        <dbReference type="ARBA" id="ARBA00022840"/>
    </source>
</evidence>
<keyword evidence="7" id="KW-0677">Repeat</keyword>
<dbReference type="Pfam" id="PF13426">
    <property type="entry name" value="PAS_9"/>
    <property type="match status" value="1"/>
</dbReference>
<dbReference type="InterPro" id="IPR005467">
    <property type="entry name" value="His_kinase_dom"/>
</dbReference>
<evidence type="ECO:0000259" key="16">
    <source>
        <dbReference type="PROSITE" id="PS50109"/>
    </source>
</evidence>
<dbReference type="NCBIfam" id="TIGR00229">
    <property type="entry name" value="sensory_box"/>
    <property type="match status" value="2"/>
</dbReference>
<evidence type="ECO:0000256" key="12">
    <source>
        <dbReference type="ARBA" id="ARBA00023012"/>
    </source>
</evidence>
<keyword evidence="19" id="KW-1185">Reference proteome</keyword>
<dbReference type="SMART" id="SM00388">
    <property type="entry name" value="HisKA"/>
    <property type="match status" value="1"/>
</dbReference>
<evidence type="ECO:0000313" key="19">
    <source>
        <dbReference type="Proteomes" id="UP000449969"/>
    </source>
</evidence>
<evidence type="ECO:0000256" key="4">
    <source>
        <dbReference type="ARBA" id="ARBA00022553"/>
    </source>
</evidence>
<dbReference type="FunFam" id="3.30.450.20:FF:000088">
    <property type="entry name" value="Sensory transduction histidine kinase"/>
    <property type="match status" value="1"/>
</dbReference>
<reference evidence="18 19" key="1">
    <citation type="submission" date="2019-12" db="EMBL/GenBank/DDBJ databases">
        <title>Draft genome sequences Bradyrhizobium cajani AMBPC1010, Bradyrhizobium pachyrhizi AMBPC1040 and Bradyrhizobium yuanmingense ALSPC3051, three plant growth promoting strains isolated from nodules of Cajanus cajan L. in Dominican Republic.</title>
        <authorList>
            <person name="Flores-Felix J.D."/>
            <person name="Araujo J."/>
            <person name="Diaz-Alcantara C."/>
            <person name="Gonzalez-Andres F."/>
            <person name="Velazquez E."/>
        </authorList>
    </citation>
    <scope>NUCLEOTIDE SEQUENCE [LARGE SCALE GENOMIC DNA]</scope>
    <source>
        <strain evidence="18 19">1010</strain>
    </source>
</reference>
<evidence type="ECO:0000256" key="8">
    <source>
        <dbReference type="ARBA" id="ARBA00022741"/>
    </source>
</evidence>
<dbReference type="PANTHER" id="PTHR43065">
    <property type="entry name" value="SENSOR HISTIDINE KINASE"/>
    <property type="match status" value="1"/>
</dbReference>
<evidence type="ECO:0000256" key="15">
    <source>
        <dbReference type="SAM" id="Phobius"/>
    </source>
</evidence>
<dbReference type="PRINTS" id="PR00344">
    <property type="entry name" value="BCTRLSENSOR"/>
</dbReference>
<dbReference type="Gene3D" id="3.30.450.20">
    <property type="entry name" value="PAS domain"/>
    <property type="match status" value="2"/>
</dbReference>
<gene>
    <name evidence="18" type="ORF">GPL20_01755</name>
</gene>
<evidence type="ECO:0000256" key="3">
    <source>
        <dbReference type="ARBA" id="ARBA00012438"/>
    </source>
</evidence>
<dbReference type="SUPFAM" id="SSF55874">
    <property type="entry name" value="ATPase domain of HSP90 chaperone/DNA topoisomerase II/histidine kinase"/>
    <property type="match status" value="1"/>
</dbReference>
<organism evidence="18 19">
    <name type="scientific">Bradyrhizobium cajani</name>
    <dbReference type="NCBI Taxonomy" id="1928661"/>
    <lineage>
        <taxon>Bacteria</taxon>
        <taxon>Pseudomonadati</taxon>
        <taxon>Pseudomonadota</taxon>
        <taxon>Alphaproteobacteria</taxon>
        <taxon>Hyphomicrobiales</taxon>
        <taxon>Nitrobacteraceae</taxon>
        <taxon>Bradyrhizobium</taxon>
    </lineage>
</organism>
<dbReference type="EMBL" id="WQNE01000001">
    <property type="protein sequence ID" value="MVT71848.1"/>
    <property type="molecule type" value="Genomic_DNA"/>
</dbReference>
<keyword evidence="5" id="KW-0808">Transferase</keyword>
<dbReference type="SUPFAM" id="SSF47384">
    <property type="entry name" value="Homodimeric domain of signal transducing histidine kinase"/>
    <property type="match status" value="1"/>
</dbReference>
<evidence type="ECO:0000256" key="14">
    <source>
        <dbReference type="SAM" id="MobiDB-lite"/>
    </source>
</evidence>
<dbReference type="EC" id="2.7.13.3" evidence="3"/>
<sequence>MTAERQGSDATAEHLGGTQPPRAKRRWLRLPPGQTGRRGVLAHTTLWVLGSAALSGLSIACFLLGFDFATSAFALLVAIVLLSLLGSFVSSVIFSTVAIGWLVYLFVEPVHAFAVSELQDVGALVAFLVTSLVIVRLLHRLGREDALRQRQAAYLAEAQKLSRTGSFGWNIASGELFWSDETYRIFDLDPALPPSLDIVLKRTHPDDLNFVREAIERAVHDRKGIAQEHRLVLSDGSIRHIRVVAHGITDHRGQFEFIGAVMDITDQKKAHAELERSEQRYRHLFSRMPIALLQLDASALVVLFRRLRAEGVTDLHGYFESHPDFLRTCMDALSIQEANERAIQMFGGGAEGYHGRPLAETWKERPDTFRRAMESRFRGETNFEEETRMVTWDDRIVDVLFTTARVGPVNDLEISLVGTIDISQRLRAQERLRQVQTEFAHAARVSMLGELTASIAHEVNQPLAAIATNGAAGLRWLNRPVPDMAEVRSAIENMVTDTRRAANIVARVHGMASRKAPEPALLSLDDVIREALLFLRHEMESRRVTILHRPEAEAPLVRADRTQLQQVIVNLAINAVQAMTQAGREDRRIIITTATRDPATLCCSVEDTGPGIAAEHVGRLFESFFTTKDSGMGMGLPICRSIVEAHGGRIDAEGIGAEGGARFWFTLPISTPAAQSTFRADA</sequence>
<feature type="transmembrane region" description="Helical" evidence="15">
    <location>
        <begin position="118"/>
        <end position="138"/>
    </location>
</feature>
<dbReference type="AlphaFoldDB" id="A0A844SY33"/>
<dbReference type="Gene3D" id="1.20.120.620">
    <property type="entry name" value="Backbone structure of the membrane domain of e. Coli histidine kinase receptor kdpd"/>
    <property type="match status" value="1"/>
</dbReference>
<dbReference type="GO" id="GO:0005524">
    <property type="term" value="F:ATP binding"/>
    <property type="evidence" value="ECO:0007669"/>
    <property type="project" value="UniProtKB-KW"/>
</dbReference>
<dbReference type="SUPFAM" id="SSF55785">
    <property type="entry name" value="PYP-like sensor domain (PAS domain)"/>
    <property type="match status" value="2"/>
</dbReference>
<dbReference type="FunFam" id="3.30.565.10:FF:000042">
    <property type="entry name" value="Two-component sensor histidine kinase KdpD"/>
    <property type="match status" value="1"/>
</dbReference>
<dbReference type="Pfam" id="PF13493">
    <property type="entry name" value="DUF4118"/>
    <property type="match status" value="1"/>
</dbReference>
<feature type="domain" description="PAC" evidence="17">
    <location>
        <begin position="225"/>
        <end position="276"/>
    </location>
</feature>
<comment type="caution">
    <text evidence="18">The sequence shown here is derived from an EMBL/GenBank/DDBJ whole genome shotgun (WGS) entry which is preliminary data.</text>
</comment>
<dbReference type="InterPro" id="IPR036097">
    <property type="entry name" value="HisK_dim/P_sf"/>
</dbReference>
<keyword evidence="8" id="KW-0547">Nucleotide-binding</keyword>
<dbReference type="Proteomes" id="UP000449969">
    <property type="component" value="Unassembled WGS sequence"/>
</dbReference>
<name>A0A844SY33_9BRAD</name>
<evidence type="ECO:0000256" key="11">
    <source>
        <dbReference type="ARBA" id="ARBA00022989"/>
    </source>
</evidence>
<keyword evidence="10" id="KW-0067">ATP-binding</keyword>
<accession>A0A844SY33</accession>
<dbReference type="Pfam" id="PF08447">
    <property type="entry name" value="PAS_3"/>
    <property type="match status" value="1"/>
</dbReference>
<feature type="domain" description="Histidine kinase" evidence="16">
    <location>
        <begin position="454"/>
        <end position="671"/>
    </location>
</feature>
<keyword evidence="4" id="KW-0597">Phosphoprotein</keyword>
<dbReference type="SMART" id="SM00387">
    <property type="entry name" value="HATPase_c"/>
    <property type="match status" value="1"/>
</dbReference>
<keyword evidence="9" id="KW-0418">Kinase</keyword>
<dbReference type="InterPro" id="IPR025201">
    <property type="entry name" value="KdpD_TM"/>
</dbReference>
<keyword evidence="13 15" id="KW-0472">Membrane</keyword>
<dbReference type="CDD" id="cd00082">
    <property type="entry name" value="HisKA"/>
    <property type="match status" value="1"/>
</dbReference>
<proteinExistence type="predicted"/>
<evidence type="ECO:0000256" key="5">
    <source>
        <dbReference type="ARBA" id="ARBA00022679"/>
    </source>
</evidence>
<dbReference type="InterPro" id="IPR000014">
    <property type="entry name" value="PAS"/>
</dbReference>
<keyword evidence="12" id="KW-0902">Two-component regulatory system</keyword>
<dbReference type="InterPro" id="IPR000700">
    <property type="entry name" value="PAS-assoc_C"/>
</dbReference>
<dbReference type="GO" id="GO:0016020">
    <property type="term" value="C:membrane"/>
    <property type="evidence" value="ECO:0007669"/>
    <property type="project" value="UniProtKB-SubCell"/>
</dbReference>
<evidence type="ECO:0000256" key="7">
    <source>
        <dbReference type="ARBA" id="ARBA00022737"/>
    </source>
</evidence>
<dbReference type="InterPro" id="IPR003594">
    <property type="entry name" value="HATPase_dom"/>
</dbReference>
<comment type="catalytic activity">
    <reaction evidence="1">
        <text>ATP + protein L-histidine = ADP + protein N-phospho-L-histidine.</text>
        <dbReference type="EC" id="2.7.13.3"/>
    </reaction>
</comment>
<evidence type="ECO:0000313" key="18">
    <source>
        <dbReference type="EMBL" id="MVT71848.1"/>
    </source>
</evidence>
<dbReference type="PANTHER" id="PTHR43065:SF10">
    <property type="entry name" value="PEROXIDE STRESS-ACTIVATED HISTIDINE KINASE MAK3"/>
    <property type="match status" value="1"/>
</dbReference>
<dbReference type="InterPro" id="IPR013655">
    <property type="entry name" value="PAS_fold_3"/>
</dbReference>
<dbReference type="SMART" id="SM00086">
    <property type="entry name" value="PAC"/>
    <property type="match status" value="1"/>
</dbReference>
<keyword evidence="11 15" id="KW-1133">Transmembrane helix</keyword>
<feature type="transmembrane region" description="Helical" evidence="15">
    <location>
        <begin position="46"/>
        <end position="66"/>
    </location>
</feature>
<dbReference type="GO" id="GO:0000155">
    <property type="term" value="F:phosphorelay sensor kinase activity"/>
    <property type="evidence" value="ECO:0007669"/>
    <property type="project" value="InterPro"/>
</dbReference>
<evidence type="ECO:0000256" key="2">
    <source>
        <dbReference type="ARBA" id="ARBA00004141"/>
    </source>
</evidence>
<dbReference type="InterPro" id="IPR038318">
    <property type="entry name" value="KdpD_sf"/>
</dbReference>
<keyword evidence="6 15" id="KW-0812">Transmembrane</keyword>
<dbReference type="InterPro" id="IPR003661">
    <property type="entry name" value="HisK_dim/P_dom"/>
</dbReference>
<protein>
    <recommendedName>
        <fullName evidence="3">histidine kinase</fullName>
        <ecNumber evidence="3">2.7.13.3</ecNumber>
    </recommendedName>
</protein>
<dbReference type="Gene3D" id="1.10.287.130">
    <property type="match status" value="1"/>
</dbReference>
<dbReference type="Pfam" id="PF00512">
    <property type="entry name" value="HisKA"/>
    <property type="match status" value="1"/>
</dbReference>
<dbReference type="PROSITE" id="PS50109">
    <property type="entry name" value="HIS_KIN"/>
    <property type="match status" value="1"/>
</dbReference>
<feature type="transmembrane region" description="Helical" evidence="15">
    <location>
        <begin position="73"/>
        <end position="106"/>
    </location>
</feature>
<evidence type="ECO:0000259" key="17">
    <source>
        <dbReference type="PROSITE" id="PS50113"/>
    </source>
</evidence>
<dbReference type="InterPro" id="IPR036890">
    <property type="entry name" value="HATPase_C_sf"/>
</dbReference>